<keyword evidence="1" id="KW-0472">Membrane</keyword>
<feature type="signal peptide" evidence="2">
    <location>
        <begin position="1"/>
        <end position="22"/>
    </location>
</feature>
<feature type="transmembrane region" description="Helical" evidence="1">
    <location>
        <begin position="139"/>
        <end position="157"/>
    </location>
</feature>
<proteinExistence type="predicted"/>
<dbReference type="AlphaFoldDB" id="A0A813W3K1"/>
<comment type="caution">
    <text evidence="3">The sequence shown here is derived from an EMBL/GenBank/DDBJ whole genome shotgun (WGS) entry which is preliminary data.</text>
</comment>
<evidence type="ECO:0000313" key="3">
    <source>
        <dbReference type="EMBL" id="CAF0849481.1"/>
    </source>
</evidence>
<keyword evidence="2" id="KW-0732">Signal</keyword>
<dbReference type="Proteomes" id="UP000663860">
    <property type="component" value="Unassembled WGS sequence"/>
</dbReference>
<keyword evidence="1" id="KW-0812">Transmembrane</keyword>
<sequence length="158" mass="18051">MRLDINKYLLVFIGWLIRTSYQLECVQCTSPIRRVTQNWDHSCLDGTLTSVPCQEPPNESNSSFRQCVSAAYRIGSQKSSNIFVYRGCSKSQIAQHECDPANSTTDIDSLLNFYCSYTCLGNGCNRHSYKEITSNANQLIKIQFISLFIICIIFLLYF</sequence>
<dbReference type="EMBL" id="CAJNOE010000067">
    <property type="protein sequence ID" value="CAF0849481.1"/>
    <property type="molecule type" value="Genomic_DNA"/>
</dbReference>
<evidence type="ECO:0008006" key="6">
    <source>
        <dbReference type="Google" id="ProtNLM"/>
    </source>
</evidence>
<reference evidence="3" key="1">
    <citation type="submission" date="2021-02" db="EMBL/GenBank/DDBJ databases">
        <authorList>
            <person name="Nowell W R."/>
        </authorList>
    </citation>
    <scope>NUCLEOTIDE SEQUENCE</scope>
</reference>
<protein>
    <recommendedName>
        <fullName evidence="6">Protein quiver</fullName>
    </recommendedName>
</protein>
<evidence type="ECO:0000256" key="1">
    <source>
        <dbReference type="SAM" id="Phobius"/>
    </source>
</evidence>
<dbReference type="EMBL" id="CAJOBB010000223">
    <property type="protein sequence ID" value="CAF3616778.1"/>
    <property type="molecule type" value="Genomic_DNA"/>
</dbReference>
<gene>
    <name evidence="3" type="ORF">IZO911_LOCUS9511</name>
    <name evidence="4" type="ORF">KXQ929_LOCUS5936</name>
</gene>
<name>A0A813W3K1_9BILA</name>
<feature type="chain" id="PRO_5036223346" description="Protein quiver" evidence="2">
    <location>
        <begin position="23"/>
        <end position="158"/>
    </location>
</feature>
<accession>A0A813W3K1</accession>
<evidence type="ECO:0000313" key="4">
    <source>
        <dbReference type="EMBL" id="CAF3616778.1"/>
    </source>
</evidence>
<organism evidence="3 5">
    <name type="scientific">Adineta steineri</name>
    <dbReference type="NCBI Taxonomy" id="433720"/>
    <lineage>
        <taxon>Eukaryota</taxon>
        <taxon>Metazoa</taxon>
        <taxon>Spiralia</taxon>
        <taxon>Gnathifera</taxon>
        <taxon>Rotifera</taxon>
        <taxon>Eurotatoria</taxon>
        <taxon>Bdelloidea</taxon>
        <taxon>Adinetida</taxon>
        <taxon>Adinetidae</taxon>
        <taxon>Adineta</taxon>
    </lineage>
</organism>
<evidence type="ECO:0000256" key="2">
    <source>
        <dbReference type="SAM" id="SignalP"/>
    </source>
</evidence>
<keyword evidence="1" id="KW-1133">Transmembrane helix</keyword>
<evidence type="ECO:0000313" key="5">
    <source>
        <dbReference type="Proteomes" id="UP000663860"/>
    </source>
</evidence>
<dbReference type="Proteomes" id="UP000663868">
    <property type="component" value="Unassembled WGS sequence"/>
</dbReference>